<dbReference type="Gene3D" id="2.40.50.1020">
    <property type="entry name" value="LytTr DNA-binding domain"/>
    <property type="match status" value="1"/>
</dbReference>
<feature type="transmembrane region" description="Helical" evidence="1">
    <location>
        <begin position="41"/>
        <end position="64"/>
    </location>
</feature>
<keyword evidence="4" id="KW-1185">Reference proteome</keyword>
<dbReference type="InterPro" id="IPR007492">
    <property type="entry name" value="LytTR_DNA-bd_dom"/>
</dbReference>
<gene>
    <name evidence="3" type="ORF">RQM59_13490</name>
</gene>
<feature type="domain" description="HTH LytTR-type" evidence="2">
    <location>
        <begin position="154"/>
        <end position="245"/>
    </location>
</feature>
<dbReference type="Pfam" id="PF04397">
    <property type="entry name" value="LytTR"/>
    <property type="match status" value="1"/>
</dbReference>
<feature type="transmembrane region" description="Helical" evidence="1">
    <location>
        <begin position="12"/>
        <end position="29"/>
    </location>
</feature>
<dbReference type="EMBL" id="JAVTTO010000005">
    <property type="protein sequence ID" value="MDT7833398.1"/>
    <property type="molecule type" value="Genomic_DNA"/>
</dbReference>
<dbReference type="Proteomes" id="UP001257277">
    <property type="component" value="Unassembled WGS sequence"/>
</dbReference>
<organism evidence="3 4">
    <name type="scientific">Asprobacillus argus</name>
    <dbReference type="NCBI Taxonomy" id="3076534"/>
    <lineage>
        <taxon>Bacteria</taxon>
        <taxon>Pseudomonadati</taxon>
        <taxon>Bacteroidota</taxon>
        <taxon>Flavobacteriia</taxon>
        <taxon>Flavobacteriales</taxon>
        <taxon>Flavobacteriaceae</taxon>
        <taxon>Asprobacillus</taxon>
    </lineage>
</organism>
<protein>
    <submittedName>
        <fullName evidence="3">LytTR family DNA-binding domain-containing protein</fullName>
    </submittedName>
</protein>
<dbReference type="GO" id="GO:0003677">
    <property type="term" value="F:DNA binding"/>
    <property type="evidence" value="ECO:0007669"/>
    <property type="project" value="UniProtKB-KW"/>
</dbReference>
<sequence length="246" mass="29106">MKQLNPSIKHHIAIGVLLCLWSFLFAFFVRPFEHGTMDLQVWIRVSVGFSLASLFSYIVVAIYQKIVYQKIVKWNNALEVSTYILFYLLYTIITYTYYKSDIIRGNYEFSQFFTDIIINIALVVTPIIFLLRRYAIKLIPKKEEFVTIKGDNKMDFLKIKKDELICVSNSQNYVEIFFLDNDQLKTKLIRSSLKKIQYEFDFLIQIHRSHLINPSHFKSWKDSVTISLTQIELPVSKNYKNRLLSL</sequence>
<keyword evidence="3" id="KW-0808">Transferase</keyword>
<keyword evidence="1" id="KW-1133">Transmembrane helix</keyword>
<evidence type="ECO:0000313" key="4">
    <source>
        <dbReference type="Proteomes" id="UP001257277"/>
    </source>
</evidence>
<accession>A0ABU3LIT0</accession>
<keyword evidence="1" id="KW-0812">Transmembrane</keyword>
<feature type="transmembrane region" description="Helical" evidence="1">
    <location>
        <begin position="110"/>
        <end position="131"/>
    </location>
</feature>
<evidence type="ECO:0000259" key="2">
    <source>
        <dbReference type="SMART" id="SM00850"/>
    </source>
</evidence>
<name>A0ABU3LIT0_9FLAO</name>
<keyword evidence="1" id="KW-0472">Membrane</keyword>
<evidence type="ECO:0000313" key="3">
    <source>
        <dbReference type="EMBL" id="MDT7833398.1"/>
    </source>
</evidence>
<dbReference type="RefSeq" id="WP_349242649.1">
    <property type="nucleotide sequence ID" value="NZ_JAVTTO010000005.1"/>
</dbReference>
<keyword evidence="3" id="KW-0238">DNA-binding</keyword>
<dbReference type="SMART" id="SM00850">
    <property type="entry name" value="LytTR"/>
    <property type="match status" value="1"/>
</dbReference>
<feature type="transmembrane region" description="Helical" evidence="1">
    <location>
        <begin position="76"/>
        <end position="98"/>
    </location>
</feature>
<reference evidence="3 4" key="1">
    <citation type="submission" date="2023-09" db="EMBL/GenBank/DDBJ databases">
        <title>Novel taxa isolated from Blanes Bay.</title>
        <authorList>
            <person name="Rey-Velasco X."/>
            <person name="Lucena T."/>
        </authorList>
    </citation>
    <scope>NUCLEOTIDE SEQUENCE [LARGE SCALE GENOMIC DNA]</scope>
    <source>
        <strain evidence="3 4">S356</strain>
    </source>
</reference>
<dbReference type="GO" id="GO:0016740">
    <property type="term" value="F:transferase activity"/>
    <property type="evidence" value="ECO:0007669"/>
    <property type="project" value="UniProtKB-KW"/>
</dbReference>
<proteinExistence type="predicted"/>
<evidence type="ECO:0000256" key="1">
    <source>
        <dbReference type="SAM" id="Phobius"/>
    </source>
</evidence>
<comment type="caution">
    <text evidence="3">The sequence shown here is derived from an EMBL/GenBank/DDBJ whole genome shotgun (WGS) entry which is preliminary data.</text>
</comment>